<proteinExistence type="predicted"/>
<dbReference type="EMBL" id="QRIM01000002">
    <property type="protein sequence ID" value="RHG62303.1"/>
    <property type="molecule type" value="Genomic_DNA"/>
</dbReference>
<organism evidence="1 2">
    <name type="scientific">Coprococcus comes</name>
    <dbReference type="NCBI Taxonomy" id="410072"/>
    <lineage>
        <taxon>Bacteria</taxon>
        <taxon>Bacillati</taxon>
        <taxon>Bacillota</taxon>
        <taxon>Clostridia</taxon>
        <taxon>Lachnospirales</taxon>
        <taxon>Lachnospiraceae</taxon>
        <taxon>Coprococcus</taxon>
    </lineage>
</organism>
<dbReference type="Proteomes" id="UP000286595">
    <property type="component" value="Unassembled WGS sequence"/>
</dbReference>
<sequence>MPRGKKLLNYIIEVKNMLTEYKGQIYNAEIQGNNICIWKYIPVKGFEKVVTRRGLTYYEKTVDMSEVGPFYSVTFIVFKDKMKFTVKSFLNGKIEVICDDREYAETHGLSEVEHGVWCAQKQVDYFDKIQLIKSIENSDEKESKELSVNEFIEAWRIYVKEVGI</sequence>
<comment type="caution">
    <text evidence="1">The sequence shown here is derived from an EMBL/GenBank/DDBJ whole genome shotgun (WGS) entry which is preliminary data.</text>
</comment>
<evidence type="ECO:0000313" key="2">
    <source>
        <dbReference type="Proteomes" id="UP000286595"/>
    </source>
</evidence>
<accession>A0A414UFP9</accession>
<gene>
    <name evidence="1" type="ORF">DW252_01830</name>
</gene>
<reference evidence="1 2" key="1">
    <citation type="submission" date="2018-08" db="EMBL/GenBank/DDBJ databases">
        <title>A genome reference for cultivated species of the human gut microbiota.</title>
        <authorList>
            <person name="Zou Y."/>
            <person name="Xue W."/>
            <person name="Luo G."/>
        </authorList>
    </citation>
    <scope>NUCLEOTIDE SEQUENCE [LARGE SCALE GENOMIC DNA]</scope>
    <source>
        <strain evidence="1 2">AM22-12LB</strain>
    </source>
</reference>
<name>A0A414UFP9_9FIRM</name>
<protein>
    <recommendedName>
        <fullName evidence="3">DUF402 domain-containing protein</fullName>
    </recommendedName>
</protein>
<evidence type="ECO:0008006" key="3">
    <source>
        <dbReference type="Google" id="ProtNLM"/>
    </source>
</evidence>
<dbReference type="AlphaFoldDB" id="A0A414UFP9"/>
<evidence type="ECO:0000313" key="1">
    <source>
        <dbReference type="EMBL" id="RHG62303.1"/>
    </source>
</evidence>